<dbReference type="InterPro" id="IPR029068">
    <property type="entry name" value="Glyas_Bleomycin-R_OHBP_Dase"/>
</dbReference>
<gene>
    <name evidence="2" type="ORF">M9978_06190</name>
</gene>
<dbReference type="InterPro" id="IPR004360">
    <property type="entry name" value="Glyas_Fos-R_dOase_dom"/>
</dbReference>
<protein>
    <submittedName>
        <fullName evidence="2">VOC family protein</fullName>
    </submittedName>
</protein>
<organism evidence="2 3">
    <name type="scientific">Sphingomonas tagetis</name>
    <dbReference type="NCBI Taxonomy" id="2949092"/>
    <lineage>
        <taxon>Bacteria</taxon>
        <taxon>Pseudomonadati</taxon>
        <taxon>Pseudomonadota</taxon>
        <taxon>Alphaproteobacteria</taxon>
        <taxon>Sphingomonadales</taxon>
        <taxon>Sphingomonadaceae</taxon>
        <taxon>Sphingomonas</taxon>
    </lineage>
</organism>
<evidence type="ECO:0000259" key="1">
    <source>
        <dbReference type="PROSITE" id="PS51819"/>
    </source>
</evidence>
<dbReference type="Gene3D" id="3.10.180.10">
    <property type="entry name" value="2,3-Dihydroxybiphenyl 1,2-Dioxygenase, domain 1"/>
    <property type="match status" value="1"/>
</dbReference>
<comment type="caution">
    <text evidence="2">The sequence shown here is derived from an EMBL/GenBank/DDBJ whole genome shotgun (WGS) entry which is preliminary data.</text>
</comment>
<dbReference type="CDD" id="cd06587">
    <property type="entry name" value="VOC"/>
    <property type="match status" value="1"/>
</dbReference>
<dbReference type="RefSeq" id="WP_254292127.1">
    <property type="nucleotide sequence ID" value="NZ_JAMLDX010000003.1"/>
</dbReference>
<dbReference type="Pfam" id="PF00903">
    <property type="entry name" value="Glyoxalase"/>
    <property type="match status" value="1"/>
</dbReference>
<dbReference type="AlphaFoldDB" id="A0A9X2KK02"/>
<dbReference type="PROSITE" id="PS51819">
    <property type="entry name" value="VOC"/>
    <property type="match status" value="1"/>
</dbReference>
<reference evidence="2" key="1">
    <citation type="submission" date="2022-05" db="EMBL/GenBank/DDBJ databases">
        <title>Sphingomonas sp. strain MG17 Genome sequencing and assembly.</title>
        <authorList>
            <person name="Kim I."/>
        </authorList>
    </citation>
    <scope>NUCLEOTIDE SEQUENCE</scope>
    <source>
        <strain evidence="2">MG17</strain>
    </source>
</reference>
<dbReference type="SUPFAM" id="SSF54593">
    <property type="entry name" value="Glyoxalase/Bleomycin resistance protein/Dihydroxybiphenyl dioxygenase"/>
    <property type="match status" value="1"/>
</dbReference>
<proteinExistence type="predicted"/>
<dbReference type="InterPro" id="IPR037523">
    <property type="entry name" value="VOC_core"/>
</dbReference>
<dbReference type="EMBL" id="JAMLDX010000003">
    <property type="protein sequence ID" value="MCP3730014.1"/>
    <property type="molecule type" value="Genomic_DNA"/>
</dbReference>
<evidence type="ECO:0000313" key="3">
    <source>
        <dbReference type="Proteomes" id="UP001139451"/>
    </source>
</evidence>
<accession>A0A9X2KK02</accession>
<keyword evidence="3" id="KW-1185">Reference proteome</keyword>
<dbReference type="Proteomes" id="UP001139451">
    <property type="component" value="Unassembled WGS sequence"/>
</dbReference>
<feature type="domain" description="VOC" evidence="1">
    <location>
        <begin position="26"/>
        <end position="144"/>
    </location>
</feature>
<evidence type="ECO:0000313" key="2">
    <source>
        <dbReference type="EMBL" id="MCP3730014.1"/>
    </source>
</evidence>
<name>A0A9X2KK02_9SPHN</name>
<sequence>MSILRELVDDAIVETPERPSVLKPYVMSHGTLEVRNLKKSRKFFEEFLGLEVVVHSPSSFVIRLGLKFFIVAVEVGDALHPAQLLNHWGLDMASKEEVDEAYRKAVELKDEWGIAEIKEPIARHGVYSFYLRDLDSNWWEIQYYPGFIHDDLFDFGDRYELS</sequence>